<accession>A0A399RDP0</accession>
<organism evidence="1 2">
    <name type="scientific">Henriciella algicola</name>
    <dbReference type="NCBI Taxonomy" id="1608422"/>
    <lineage>
        <taxon>Bacteria</taxon>
        <taxon>Pseudomonadati</taxon>
        <taxon>Pseudomonadota</taxon>
        <taxon>Alphaproteobacteria</taxon>
        <taxon>Hyphomonadales</taxon>
        <taxon>Hyphomonadaceae</taxon>
        <taxon>Henriciella</taxon>
    </lineage>
</organism>
<name>A0A399RDP0_9PROT</name>
<dbReference type="Proteomes" id="UP000265845">
    <property type="component" value="Unassembled WGS sequence"/>
</dbReference>
<dbReference type="EMBL" id="QWGA01000006">
    <property type="protein sequence ID" value="RIJ29630.1"/>
    <property type="molecule type" value="Genomic_DNA"/>
</dbReference>
<evidence type="ECO:0000313" key="1">
    <source>
        <dbReference type="EMBL" id="RIJ29630.1"/>
    </source>
</evidence>
<evidence type="ECO:0000313" key="2">
    <source>
        <dbReference type="Proteomes" id="UP000265845"/>
    </source>
</evidence>
<reference evidence="1 2" key="1">
    <citation type="submission" date="2018-08" db="EMBL/GenBank/DDBJ databases">
        <title>Henriciella mobilis sp. nov., isolated from seawater.</title>
        <authorList>
            <person name="Cheng H."/>
            <person name="Wu Y.-H."/>
            <person name="Xu X.-W."/>
            <person name="Guo L.-L."/>
        </authorList>
    </citation>
    <scope>NUCLEOTIDE SEQUENCE [LARGE SCALE GENOMIC DNA]</scope>
    <source>
        <strain evidence="1 2">CCUG67844</strain>
    </source>
</reference>
<evidence type="ECO:0008006" key="3">
    <source>
        <dbReference type="Google" id="ProtNLM"/>
    </source>
</evidence>
<comment type="caution">
    <text evidence="1">The sequence shown here is derived from an EMBL/GenBank/DDBJ whole genome shotgun (WGS) entry which is preliminary data.</text>
</comment>
<proteinExistence type="predicted"/>
<keyword evidence="2" id="KW-1185">Reference proteome</keyword>
<gene>
    <name evidence="1" type="ORF">D1222_09595</name>
</gene>
<dbReference type="AlphaFoldDB" id="A0A399RDP0"/>
<protein>
    <recommendedName>
        <fullName evidence="3">ATP-binding protein</fullName>
    </recommendedName>
</protein>
<sequence>MEMGAEIAWVQMLLTWAQGEPSGALQTFADSPDDQQVDRLTDRMIGTVASLCAGRVVSKSSGKDLTDAYRAKALDRLNALQDRRPNQATKGPSIEVITGDDYGRDKPASFYPRTRDGSRLLGSRDYFMRAAPRMLGAISRQVSWLEQDELSQRTFGTLLYEAFRNTEDHARRDLDGNIVNHSYRLVQASFAGQLPEALDRATAGYAPLRKYIRRFSPKAGHKQLSFVTLSILDSGPGFAQTWTQKPLQQLSDEEEYAATLDCFTAGTRKAHDVYGRGLVLVREFLRKSNGFLRLRTGRMSLFYDAHADVSPDGPIPVERWRPESGTQLAPVSGALLTMMFPVRGTH</sequence>